<evidence type="ECO:0000259" key="2">
    <source>
        <dbReference type="Pfam" id="PF13193"/>
    </source>
</evidence>
<dbReference type="CDD" id="cd17646">
    <property type="entry name" value="A_NRPS_AB3403-like"/>
    <property type="match status" value="1"/>
</dbReference>
<dbReference type="InterPro" id="IPR020845">
    <property type="entry name" value="AMP-binding_CS"/>
</dbReference>
<dbReference type="GO" id="GO:0043041">
    <property type="term" value="P:amino acid activation for nonribosomal peptide biosynthetic process"/>
    <property type="evidence" value="ECO:0007669"/>
    <property type="project" value="TreeGrafter"/>
</dbReference>
<dbReference type="Pfam" id="PF00501">
    <property type="entry name" value="AMP-binding"/>
    <property type="match status" value="1"/>
</dbReference>
<organism evidence="3 4">
    <name type="scientific">Streptacidiphilus jiangxiensis</name>
    <dbReference type="NCBI Taxonomy" id="235985"/>
    <lineage>
        <taxon>Bacteria</taxon>
        <taxon>Bacillati</taxon>
        <taxon>Actinomycetota</taxon>
        <taxon>Actinomycetes</taxon>
        <taxon>Kitasatosporales</taxon>
        <taxon>Streptomycetaceae</taxon>
        <taxon>Streptacidiphilus</taxon>
    </lineage>
</organism>
<dbReference type="eggNOG" id="COG1020">
    <property type="taxonomic scope" value="Bacteria"/>
</dbReference>
<dbReference type="Gene3D" id="3.40.50.980">
    <property type="match status" value="2"/>
</dbReference>
<dbReference type="SUPFAM" id="SSF53474">
    <property type="entry name" value="alpha/beta-Hydrolases"/>
    <property type="match status" value="1"/>
</dbReference>
<dbReference type="FunFam" id="3.40.50.980:FF:000002">
    <property type="entry name" value="Enterobactin synthetase component F"/>
    <property type="match status" value="1"/>
</dbReference>
<dbReference type="RefSeq" id="WP_052438601.1">
    <property type="nucleotide sequence ID" value="NZ_BBPN01000010.1"/>
</dbReference>
<dbReference type="InterPro" id="IPR000873">
    <property type="entry name" value="AMP-dep_synth/lig_dom"/>
</dbReference>
<dbReference type="Gene3D" id="2.30.38.10">
    <property type="entry name" value="Luciferase, Domain 3"/>
    <property type="match status" value="1"/>
</dbReference>
<dbReference type="PANTHER" id="PTHR45527">
    <property type="entry name" value="NONRIBOSOMAL PEPTIDE SYNTHETASE"/>
    <property type="match status" value="1"/>
</dbReference>
<protein>
    <submittedName>
        <fullName evidence="3">Amino acid adenylation domain-containing protein</fullName>
    </submittedName>
</protein>
<dbReference type="Gene3D" id="3.40.50.1820">
    <property type="entry name" value="alpha/beta hydrolase"/>
    <property type="match status" value="1"/>
</dbReference>
<dbReference type="NCBIfam" id="TIGR01733">
    <property type="entry name" value="AA-adenyl-dom"/>
    <property type="match status" value="1"/>
</dbReference>
<dbReference type="AlphaFoldDB" id="A0A1H7VM48"/>
<dbReference type="PROSITE" id="PS00455">
    <property type="entry name" value="AMP_BINDING"/>
    <property type="match status" value="1"/>
</dbReference>
<sequence length="802" mass="85076">MNSESPDVRITSLRPGAGRPLLVVDFNEFTARTTLSAVLAQSDVERPVLRLDAVNGPTMVADRSLVELAEACAAELRRRGQSPEAVLGYCSAAPLALHIVDRLEAAGSPRPRLILVEPTWMTPELVRADVAALQEKLAGAPVDGYHGELSVPAIAARLQEALAGKLRADELPEDEIEFCVPHLTDRYRSWFRFLLGTLDAPLPAGLLPDAVVIGEDGGRFPHPSWPAEVVRVERLPLPTGSVLGDAGTGALLTRLLAQPSAAGVFSVVGPPAAGDGARMTDLLERSFADHPDELAVSDERESLTYRELEERARAVAVRLRELGVGPDAPVALLAERSAALAVAIVAVLLADGAYLPLDPTWPAARVEYVLEQAAPRALLCDPKAAPAAGSCPQVPVLALDGAALDGAALDGAVPRAGAGAVGAPSARGAEDGDLAYVIYTSGSTGRPKGVGVPHRGLVNRLRWMQERFPIGVGDAVLQKTPYTFDVSVWEFLWPLSAGARLVMARPDGHRDPEYLAETIRRESISVVHFVPSMLDLFLACVEPRSCPSLRHVFASGEALSPGTANRFLAGHDAPLHNLYGPTEASIDVTHWTCRNPEPGTTVPIGRPIRGVGLSVRDEAGRPVAAGEIGELYLGGVCLARGYLGQPELTATSFAPDVDGSGERLYRTGDLVRLGEDGVVEFHGRRDHQVKIRGLRIELGEIESVAREHPAVAAAVAVARREESGDPRLVLYLTPELDAGTAVAVRRHLASRLPEQCVPSAVVPLAALPLTANGKCDRAALPAPTYTGLGRGATRRRKAPTPK</sequence>
<evidence type="ECO:0000313" key="4">
    <source>
        <dbReference type="Proteomes" id="UP000183015"/>
    </source>
</evidence>
<evidence type="ECO:0000313" key="3">
    <source>
        <dbReference type="EMBL" id="SEM10316.1"/>
    </source>
</evidence>
<evidence type="ECO:0000259" key="1">
    <source>
        <dbReference type="Pfam" id="PF00501"/>
    </source>
</evidence>
<dbReference type="OrthoDB" id="2472181at2"/>
<dbReference type="PANTHER" id="PTHR45527:SF1">
    <property type="entry name" value="FATTY ACID SYNTHASE"/>
    <property type="match status" value="1"/>
</dbReference>
<dbReference type="InterPro" id="IPR029058">
    <property type="entry name" value="AB_hydrolase_fold"/>
</dbReference>
<dbReference type="FunFam" id="3.40.50.12780:FF:000012">
    <property type="entry name" value="Non-ribosomal peptide synthetase"/>
    <property type="match status" value="1"/>
</dbReference>
<dbReference type="InterPro" id="IPR045851">
    <property type="entry name" value="AMP-bd_C_sf"/>
</dbReference>
<dbReference type="Pfam" id="PF13193">
    <property type="entry name" value="AMP-binding_C"/>
    <property type="match status" value="1"/>
</dbReference>
<reference evidence="4" key="1">
    <citation type="submission" date="2016-10" db="EMBL/GenBank/DDBJ databases">
        <authorList>
            <person name="Varghese N."/>
        </authorList>
    </citation>
    <scope>NUCLEOTIDE SEQUENCE [LARGE SCALE GENOMIC DNA]</scope>
    <source>
        <strain evidence="4">DSM 45096 / BCRC 16803 / CGMCC 4.1857 / CIP 109030 / JCM 12277 / KCTC 19219 / NBRC 100920 / 33214</strain>
    </source>
</reference>
<feature type="domain" description="AMP-dependent synthetase/ligase" evidence="1">
    <location>
        <begin position="283"/>
        <end position="643"/>
    </location>
</feature>
<proteinExistence type="predicted"/>
<dbReference type="InterPro" id="IPR025110">
    <property type="entry name" value="AMP-bd_C"/>
</dbReference>
<dbReference type="GO" id="GO:0009239">
    <property type="term" value="P:enterobactin biosynthetic process"/>
    <property type="evidence" value="ECO:0007669"/>
    <property type="project" value="TreeGrafter"/>
</dbReference>
<dbReference type="STRING" id="235985.SAMN05414137_118133"/>
<gene>
    <name evidence="3" type="ORF">SAMN05414137_118133</name>
</gene>
<dbReference type="GO" id="GO:0009366">
    <property type="term" value="C:enterobactin synthetase complex"/>
    <property type="evidence" value="ECO:0007669"/>
    <property type="project" value="TreeGrafter"/>
</dbReference>
<name>A0A1H7VM48_STRJI</name>
<dbReference type="FunFam" id="3.40.50.980:FF:000001">
    <property type="entry name" value="Non-ribosomal peptide synthetase"/>
    <property type="match status" value="1"/>
</dbReference>
<dbReference type="GO" id="GO:0031177">
    <property type="term" value="F:phosphopantetheine binding"/>
    <property type="evidence" value="ECO:0007669"/>
    <property type="project" value="TreeGrafter"/>
</dbReference>
<accession>A0A1H7VM48</accession>
<dbReference type="GO" id="GO:0005829">
    <property type="term" value="C:cytosol"/>
    <property type="evidence" value="ECO:0007669"/>
    <property type="project" value="TreeGrafter"/>
</dbReference>
<dbReference type="Gene3D" id="3.30.300.30">
    <property type="match status" value="1"/>
</dbReference>
<dbReference type="InterPro" id="IPR010071">
    <property type="entry name" value="AA_adenyl_dom"/>
</dbReference>
<dbReference type="EMBL" id="FOAZ01000018">
    <property type="protein sequence ID" value="SEM10316.1"/>
    <property type="molecule type" value="Genomic_DNA"/>
</dbReference>
<feature type="domain" description="AMP-binding enzyme C-terminal" evidence="2">
    <location>
        <begin position="700"/>
        <end position="774"/>
    </location>
</feature>
<dbReference type="SUPFAM" id="SSF56801">
    <property type="entry name" value="Acetyl-CoA synthetase-like"/>
    <property type="match status" value="1"/>
</dbReference>
<dbReference type="Proteomes" id="UP000183015">
    <property type="component" value="Unassembled WGS sequence"/>
</dbReference>
<keyword evidence="4" id="KW-1185">Reference proteome</keyword>
<dbReference type="GO" id="GO:0047527">
    <property type="term" value="F:2,3-dihydroxybenzoate-serine ligase activity"/>
    <property type="evidence" value="ECO:0007669"/>
    <property type="project" value="TreeGrafter"/>
</dbReference>